<keyword evidence="2" id="KW-1185">Reference proteome</keyword>
<name>A0AC61MUE0_9FIRM</name>
<proteinExistence type="predicted"/>
<gene>
    <name evidence="1" type="ORF">JYE49_08125</name>
</gene>
<dbReference type="Proteomes" id="UP000682782">
    <property type="component" value="Chromosome"/>
</dbReference>
<evidence type="ECO:0000313" key="2">
    <source>
        <dbReference type="Proteomes" id="UP000682782"/>
    </source>
</evidence>
<organism evidence="1 2">
    <name type="scientific">Aristaeella hokkaidonensis</name>
    <dbReference type="NCBI Taxonomy" id="3046382"/>
    <lineage>
        <taxon>Bacteria</taxon>
        <taxon>Bacillati</taxon>
        <taxon>Bacillota</taxon>
        <taxon>Clostridia</taxon>
        <taxon>Eubacteriales</taxon>
        <taxon>Aristaeellaceae</taxon>
        <taxon>Aristaeella</taxon>
    </lineage>
</organism>
<dbReference type="EMBL" id="CP068393">
    <property type="protein sequence ID" value="QUC65855.1"/>
    <property type="molecule type" value="Genomic_DNA"/>
</dbReference>
<sequence>MRQFSILRYLKKFSLLIFLLSVIGSLFIYFYAKSQQRYVASTVIQYTNSAAKEGYTPDGSPLNVEEIYSSTVIDAAMADLGFHSNIDSVRSNCYVEEVVPETQQKLNEALVEKGEDPSYVTDTYRVYFIGNNDTGEDYAWNMLDAIIKNYYEFYAGKYVEEPLQGNGVSVLAEGNYDYVESTQVMEDSISEMLDYLLSKREDYPYFRSVDTGYTYNDLYRIYRLLYNYEIPGLYAAILSNAETNDSDLLVSRLTKDCEDLQLYIENRQERSKSLKKLIDNYSIRNKEMMDYHYQSAENGTESILKDVEYNHEHSNKETTYDGLIQEYVDLNIDVRQKTIEKEHKEYLLSVFEAEDHAQGRKTFSSEEIREKINRCAELANKYYQYVENTGRELNRQLSANYLAMISSINVQPTVNIKLYLVLAIILFVLVGGIGAVLLGRALDFIDYFRYVDKTVQIPNRARCDVYISEWANKLLDENFACVALKMDSLSSLSNEYGREAGDEVLKDFAAILKSYGDLYGFVGHNGSGVFYAFFPKCPPDKLDVILKAIGRQVEKYNNLNQGHTVHYISGKAVSSEDHIFEIRDLLRLALQRMHSEQNEAESEDVSGKNAPEKTRNRTKPVSTGKKNDAQ</sequence>
<accession>A0AC61MUE0</accession>
<protein>
    <submittedName>
        <fullName evidence="1">GGDEF domain-containing protein</fullName>
    </submittedName>
</protein>
<evidence type="ECO:0000313" key="1">
    <source>
        <dbReference type="EMBL" id="QUC65855.1"/>
    </source>
</evidence>
<reference evidence="1" key="1">
    <citation type="submission" date="2021-01" db="EMBL/GenBank/DDBJ databases">
        <title>Complete genome sequence of Clostridiales bacterium R-7.</title>
        <authorList>
            <person name="Mahoney-Kurpe S.C."/>
            <person name="Palevich N."/>
            <person name="Koike S."/>
            <person name="Moon C.D."/>
            <person name="Attwood G.T."/>
        </authorList>
    </citation>
    <scope>NUCLEOTIDE SEQUENCE</scope>
    <source>
        <strain evidence="1">R-7</strain>
    </source>
</reference>